<dbReference type="EMBL" id="SPHZ02000009">
    <property type="protein sequence ID" value="KAF0899992.1"/>
    <property type="molecule type" value="Genomic_DNA"/>
</dbReference>
<reference evidence="1 2" key="1">
    <citation type="submission" date="2019-11" db="EMBL/GenBank/DDBJ databases">
        <title>Whole genome sequence of Oryza granulata.</title>
        <authorList>
            <person name="Li W."/>
        </authorList>
    </citation>
    <scope>NUCLEOTIDE SEQUENCE [LARGE SCALE GENOMIC DNA]</scope>
    <source>
        <strain evidence="2">cv. Menghai</strain>
        <tissue evidence="1">Leaf</tissue>
    </source>
</reference>
<protein>
    <submittedName>
        <fullName evidence="1">Uncharacterized protein</fullName>
    </submittedName>
</protein>
<dbReference type="AlphaFoldDB" id="A0A6G1CIG5"/>
<evidence type="ECO:0000313" key="1">
    <source>
        <dbReference type="EMBL" id="KAF0899992.1"/>
    </source>
</evidence>
<sequence>MGMICWPWGSAAILHMDCQIHGASATRVIGGEPVLGTCLPFPGREALRQERGGQLLAPARLSLGAKGSAGGCLSG</sequence>
<evidence type="ECO:0000313" key="2">
    <source>
        <dbReference type="Proteomes" id="UP000479710"/>
    </source>
</evidence>
<comment type="caution">
    <text evidence="1">The sequence shown here is derived from an EMBL/GenBank/DDBJ whole genome shotgun (WGS) entry which is preliminary data.</text>
</comment>
<proteinExistence type="predicted"/>
<accession>A0A6G1CIG5</accession>
<dbReference type="Proteomes" id="UP000479710">
    <property type="component" value="Unassembled WGS sequence"/>
</dbReference>
<keyword evidence="2" id="KW-1185">Reference proteome</keyword>
<gene>
    <name evidence="1" type="ORF">E2562_026234</name>
</gene>
<name>A0A6G1CIG5_9ORYZ</name>
<organism evidence="1 2">
    <name type="scientific">Oryza meyeriana var. granulata</name>
    <dbReference type="NCBI Taxonomy" id="110450"/>
    <lineage>
        <taxon>Eukaryota</taxon>
        <taxon>Viridiplantae</taxon>
        <taxon>Streptophyta</taxon>
        <taxon>Embryophyta</taxon>
        <taxon>Tracheophyta</taxon>
        <taxon>Spermatophyta</taxon>
        <taxon>Magnoliopsida</taxon>
        <taxon>Liliopsida</taxon>
        <taxon>Poales</taxon>
        <taxon>Poaceae</taxon>
        <taxon>BOP clade</taxon>
        <taxon>Oryzoideae</taxon>
        <taxon>Oryzeae</taxon>
        <taxon>Oryzinae</taxon>
        <taxon>Oryza</taxon>
        <taxon>Oryza meyeriana</taxon>
    </lineage>
</organism>